<comment type="similarity">
    <text evidence="1">Belongs to the TRAFAC class translation factor GTPase superfamily. Classic translation factor GTPase family. LepA subfamily.</text>
</comment>
<organism evidence="7">
    <name type="scientific">freshwater metagenome</name>
    <dbReference type="NCBI Taxonomy" id="449393"/>
    <lineage>
        <taxon>unclassified sequences</taxon>
        <taxon>metagenomes</taxon>
        <taxon>ecological metagenomes</taxon>
    </lineage>
</organism>
<dbReference type="InterPro" id="IPR035647">
    <property type="entry name" value="EFG_III/V"/>
</dbReference>
<evidence type="ECO:0000256" key="5">
    <source>
        <dbReference type="ARBA" id="ARBA00023134"/>
    </source>
</evidence>
<dbReference type="PANTHER" id="PTHR43512">
    <property type="entry name" value="TRANSLATION FACTOR GUF1-RELATED"/>
    <property type="match status" value="1"/>
</dbReference>
<evidence type="ECO:0000256" key="2">
    <source>
        <dbReference type="ARBA" id="ARBA00022741"/>
    </source>
</evidence>
<dbReference type="InterPro" id="IPR005225">
    <property type="entry name" value="Small_GTP-bd"/>
</dbReference>
<dbReference type="GO" id="GO:0043022">
    <property type="term" value="F:ribosome binding"/>
    <property type="evidence" value="ECO:0007669"/>
    <property type="project" value="TreeGrafter"/>
</dbReference>
<dbReference type="Gene3D" id="2.40.30.10">
    <property type="entry name" value="Translation factors"/>
    <property type="match status" value="1"/>
</dbReference>
<feature type="domain" description="Tr-type G" evidence="6">
    <location>
        <begin position="4"/>
        <end position="181"/>
    </location>
</feature>
<dbReference type="FunFam" id="3.30.70.240:FF:000007">
    <property type="entry name" value="Translation factor GUF1, mitochondrial"/>
    <property type="match status" value="1"/>
</dbReference>
<dbReference type="SUPFAM" id="SSF50447">
    <property type="entry name" value="Translation proteins"/>
    <property type="match status" value="1"/>
</dbReference>
<dbReference type="PRINTS" id="PR00315">
    <property type="entry name" value="ELONGATNFCT"/>
</dbReference>
<dbReference type="Gene3D" id="3.30.70.870">
    <property type="entry name" value="Elongation Factor G (Translational Gtpase), domain 3"/>
    <property type="match status" value="1"/>
</dbReference>
<dbReference type="InterPro" id="IPR027417">
    <property type="entry name" value="P-loop_NTPase"/>
</dbReference>
<dbReference type="FunFam" id="3.30.70.870:FF:000004">
    <property type="entry name" value="Translation factor GUF1, mitochondrial"/>
    <property type="match status" value="1"/>
</dbReference>
<dbReference type="Pfam" id="PF00009">
    <property type="entry name" value="GTP_EFTU"/>
    <property type="match status" value="1"/>
</dbReference>
<dbReference type="GO" id="GO:0006412">
    <property type="term" value="P:translation"/>
    <property type="evidence" value="ECO:0007669"/>
    <property type="project" value="UniProtKB-KW"/>
</dbReference>
<dbReference type="SMART" id="SM00838">
    <property type="entry name" value="EFG_C"/>
    <property type="match status" value="1"/>
</dbReference>
<dbReference type="FunFam" id="3.40.50.300:FF:000078">
    <property type="entry name" value="Elongation factor 4"/>
    <property type="match status" value="1"/>
</dbReference>
<accession>A0A6J7R9Q7</accession>
<dbReference type="AlphaFoldDB" id="A0A6J7R9Q7"/>
<dbReference type="InterPro" id="IPR038363">
    <property type="entry name" value="LepA_C_sf"/>
</dbReference>
<dbReference type="CDD" id="cd03699">
    <property type="entry name" value="EF4_II"/>
    <property type="match status" value="1"/>
</dbReference>
<dbReference type="PROSITE" id="PS00301">
    <property type="entry name" value="G_TR_1"/>
    <property type="match status" value="1"/>
</dbReference>
<dbReference type="EMBL" id="CAFBQU010000004">
    <property type="protein sequence ID" value="CAB5060397.1"/>
    <property type="molecule type" value="Genomic_DNA"/>
</dbReference>
<evidence type="ECO:0000313" key="8">
    <source>
        <dbReference type="EMBL" id="CAB5060397.1"/>
    </source>
</evidence>
<dbReference type="NCBIfam" id="TIGR00231">
    <property type="entry name" value="small_GTP"/>
    <property type="match status" value="1"/>
</dbReference>
<evidence type="ECO:0000256" key="1">
    <source>
        <dbReference type="ARBA" id="ARBA00005454"/>
    </source>
</evidence>
<keyword evidence="4" id="KW-0648">Protein biosynthesis</keyword>
<reference evidence="7" key="1">
    <citation type="submission" date="2020-05" db="EMBL/GenBank/DDBJ databases">
        <authorList>
            <person name="Chiriac C."/>
            <person name="Salcher M."/>
            <person name="Ghai R."/>
            <person name="Kavagutti S V."/>
        </authorList>
    </citation>
    <scope>NUCLEOTIDE SEQUENCE</scope>
</reference>
<dbReference type="SUPFAM" id="SSF54980">
    <property type="entry name" value="EF-G C-terminal domain-like"/>
    <property type="match status" value="2"/>
</dbReference>
<dbReference type="CDD" id="cd16260">
    <property type="entry name" value="EF4_III"/>
    <property type="match status" value="1"/>
</dbReference>
<dbReference type="Pfam" id="PF06421">
    <property type="entry name" value="LepA_C"/>
    <property type="match status" value="1"/>
</dbReference>
<evidence type="ECO:0000256" key="3">
    <source>
        <dbReference type="ARBA" id="ARBA00022801"/>
    </source>
</evidence>
<dbReference type="PROSITE" id="PS51722">
    <property type="entry name" value="G_TR_2"/>
    <property type="match status" value="1"/>
</dbReference>
<dbReference type="CDD" id="cd01890">
    <property type="entry name" value="LepA"/>
    <property type="match status" value="1"/>
</dbReference>
<dbReference type="InterPro" id="IPR035654">
    <property type="entry name" value="LepA_IV"/>
</dbReference>
<dbReference type="InterPro" id="IPR000795">
    <property type="entry name" value="T_Tr_GTP-bd_dom"/>
</dbReference>
<dbReference type="NCBIfam" id="TIGR01393">
    <property type="entry name" value="lepA"/>
    <property type="match status" value="1"/>
</dbReference>
<dbReference type="FunFam" id="2.40.30.10:FF:000015">
    <property type="entry name" value="Translation factor GUF1, mitochondrial"/>
    <property type="match status" value="1"/>
</dbReference>
<evidence type="ECO:0000313" key="7">
    <source>
        <dbReference type="EMBL" id="CAB5025545.1"/>
    </source>
</evidence>
<evidence type="ECO:0000256" key="4">
    <source>
        <dbReference type="ARBA" id="ARBA00022917"/>
    </source>
</evidence>
<dbReference type="SUPFAM" id="SSF52540">
    <property type="entry name" value="P-loop containing nucleoside triphosphate hydrolases"/>
    <property type="match status" value="1"/>
</dbReference>
<dbReference type="InterPro" id="IPR009000">
    <property type="entry name" value="Transl_B-barrel_sf"/>
</dbReference>
<dbReference type="Pfam" id="PF00679">
    <property type="entry name" value="EFG_C"/>
    <property type="match status" value="1"/>
</dbReference>
<evidence type="ECO:0000259" key="6">
    <source>
        <dbReference type="PROSITE" id="PS51722"/>
    </source>
</evidence>
<dbReference type="FunFam" id="3.30.70.2570:FF:000001">
    <property type="entry name" value="Translation factor GUF1, mitochondrial"/>
    <property type="match status" value="1"/>
</dbReference>
<proteinExistence type="inferred from homology"/>
<keyword evidence="5" id="KW-0342">GTP-binding</keyword>
<keyword evidence="2" id="KW-0547">Nucleotide-binding</keyword>
<dbReference type="InterPro" id="IPR031157">
    <property type="entry name" value="G_TR_CS"/>
</dbReference>
<dbReference type="GO" id="GO:0003924">
    <property type="term" value="F:GTPase activity"/>
    <property type="evidence" value="ECO:0007669"/>
    <property type="project" value="InterPro"/>
</dbReference>
<dbReference type="Gene3D" id="3.30.70.2570">
    <property type="entry name" value="Elongation factor 4, C-terminal domain"/>
    <property type="match status" value="1"/>
</dbReference>
<dbReference type="GO" id="GO:0045727">
    <property type="term" value="P:positive regulation of translation"/>
    <property type="evidence" value="ECO:0007669"/>
    <property type="project" value="TreeGrafter"/>
</dbReference>
<gene>
    <name evidence="7" type="ORF">UFOPK4098_01118</name>
    <name evidence="8" type="ORF">UFOPK4347_00278</name>
</gene>
<dbReference type="InterPro" id="IPR013842">
    <property type="entry name" value="LepA_CTD"/>
</dbReference>
<dbReference type="InterPro" id="IPR000640">
    <property type="entry name" value="EFG_V-like"/>
</dbReference>
<dbReference type="EMBL" id="CAFBPN010000066">
    <property type="protein sequence ID" value="CAB5025545.1"/>
    <property type="molecule type" value="Genomic_DNA"/>
</dbReference>
<dbReference type="Gene3D" id="3.30.70.240">
    <property type="match status" value="1"/>
</dbReference>
<protein>
    <submittedName>
        <fullName evidence="7">Unannotated protein</fullName>
    </submittedName>
</protein>
<name>A0A6J7R9Q7_9ZZZZ</name>
<dbReference type="CDD" id="cd03709">
    <property type="entry name" value="lepA_C"/>
    <property type="match status" value="1"/>
</dbReference>
<dbReference type="Gene3D" id="3.40.50.300">
    <property type="entry name" value="P-loop containing nucleotide triphosphate hydrolases"/>
    <property type="match status" value="1"/>
</dbReference>
<dbReference type="HAMAP" id="MF_00071">
    <property type="entry name" value="LepA"/>
    <property type="match status" value="1"/>
</dbReference>
<dbReference type="InterPro" id="IPR006297">
    <property type="entry name" value="EF-4"/>
</dbReference>
<keyword evidence="3" id="KW-0378">Hydrolase</keyword>
<dbReference type="GO" id="GO:0005525">
    <property type="term" value="F:GTP binding"/>
    <property type="evidence" value="ECO:0007669"/>
    <property type="project" value="UniProtKB-KW"/>
</dbReference>
<dbReference type="PANTHER" id="PTHR43512:SF4">
    <property type="entry name" value="TRANSLATION FACTOR GUF1 HOMOLOG, CHLOROPLASTIC"/>
    <property type="match status" value="1"/>
</dbReference>
<sequence>MDLSRIRNFSIIAHIDHGKSTLSDRILELTNAVEVRDMRAQYLDTMDLERERGITIKAQNVRVDWKGSVLHLIDTPGHVDFGYEVSRSLAACEGVVLVVDAAQGIEAQTLANCYLALENDLEIVAVLNKIDLPAANPEYYADEIERVLGIPAEDILRISAKTGEGVPELLDAIVERIPPPTGDPTLPLQALIFDSQYDQYRGVVSSVRVMQGTLDAKGKLLFMHAGAIHEAIEIGVRRPVPTPVAELGPGEVGYLIAGIKDVGEARSGETVTRSGEPAGEPLPGYNNPKPMVFCGLYPIDGDDFENLRDSLEKLKLNDASITYEPESSGALGFGFRCGFLGLLHMEIVKERLEREFNLALIATAPSVEYRVHKTNGEIELVDNPASLPPTQNIARIEEPYFKVGIITPKDYTGTLMELCQARRGEMLKIEYLSPDRVELSYAIPLAEVVVDFFDQMKSRSQGYASLDYELDGYRESHLVKVDLLLNGIAADAFSTIVHRDRAFDYGRRMCEKLKELIPRQMFDVPIQAAIGGKVISRETVKAKRKDVLAKCYGGDITRKRKLLEKQKEGKKKMKSIGRVEVPGDVFIAALKLDD</sequence>